<dbReference type="RefSeq" id="XP_066802866.1">
    <property type="nucleotide sequence ID" value="XM_066946474.1"/>
</dbReference>
<dbReference type="GeneID" id="92180625"/>
<name>A0AAW0Z1C1_9TREE</name>
<dbReference type="InterPro" id="IPR018247">
    <property type="entry name" value="EF_Hand_1_Ca_BS"/>
</dbReference>
<dbReference type="KEGG" id="kne:92180625"/>
<feature type="region of interest" description="Disordered" evidence="9">
    <location>
        <begin position="1"/>
        <end position="23"/>
    </location>
</feature>
<dbReference type="SMART" id="SM00054">
    <property type="entry name" value="EFh"/>
    <property type="match status" value="2"/>
</dbReference>
<dbReference type="InterPro" id="IPR036188">
    <property type="entry name" value="FAD/NAD-bd_sf"/>
</dbReference>
<dbReference type="PRINTS" id="PR00368">
    <property type="entry name" value="FADPNR"/>
</dbReference>
<feature type="domain" description="EF-hand" evidence="11">
    <location>
        <begin position="560"/>
        <end position="595"/>
    </location>
</feature>
<accession>A0AAW0Z1C1</accession>
<evidence type="ECO:0000256" key="6">
    <source>
        <dbReference type="ARBA" id="ARBA00022946"/>
    </source>
</evidence>
<dbReference type="EMBL" id="JBCAWK010000006">
    <property type="protein sequence ID" value="KAK8854628.1"/>
    <property type="molecule type" value="Genomic_DNA"/>
</dbReference>
<evidence type="ECO:0000256" key="1">
    <source>
        <dbReference type="ARBA" id="ARBA00004137"/>
    </source>
</evidence>
<reference evidence="12 13" key="1">
    <citation type="journal article" date="2024" name="bioRxiv">
        <title>Comparative genomics of Cryptococcus and Kwoniella reveals pathogenesis evolution and contrasting karyotype dynamics via intercentromeric recombination or chromosome fusion.</title>
        <authorList>
            <person name="Coelho M.A."/>
            <person name="David-Palma M."/>
            <person name="Shea T."/>
            <person name="Bowers K."/>
            <person name="McGinley-Smith S."/>
            <person name="Mohammad A.W."/>
            <person name="Gnirke A."/>
            <person name="Yurkov A.M."/>
            <person name="Nowrousian M."/>
            <person name="Sun S."/>
            <person name="Cuomo C.A."/>
            <person name="Heitman J."/>
        </authorList>
    </citation>
    <scope>NUCLEOTIDE SEQUENCE [LARGE SCALE GENOMIC DNA]</scope>
    <source>
        <strain evidence="12 13">CBS 13917</strain>
    </source>
</reference>
<dbReference type="PANTHER" id="PTHR43706:SF50">
    <property type="entry name" value="NADH DEHYDROGENASE (UBIQUINONE)-RELATED"/>
    <property type="match status" value="1"/>
</dbReference>
<keyword evidence="10" id="KW-0812">Transmembrane</keyword>
<dbReference type="SUPFAM" id="SSF51905">
    <property type="entry name" value="FAD/NAD(P)-binding domain"/>
    <property type="match status" value="2"/>
</dbReference>
<dbReference type="InterPro" id="IPR054585">
    <property type="entry name" value="NDH2-like_C"/>
</dbReference>
<keyword evidence="3" id="KW-0285">Flavoprotein</keyword>
<evidence type="ECO:0000256" key="9">
    <source>
        <dbReference type="SAM" id="MobiDB-lite"/>
    </source>
</evidence>
<evidence type="ECO:0000313" key="12">
    <source>
        <dbReference type="EMBL" id="KAK8854628.1"/>
    </source>
</evidence>
<dbReference type="InterPro" id="IPR011992">
    <property type="entry name" value="EF-hand-dom_pair"/>
</dbReference>
<comment type="caution">
    <text evidence="12">The sequence shown here is derived from an EMBL/GenBank/DDBJ whole genome shotgun (WGS) entry which is preliminary data.</text>
</comment>
<keyword evidence="10" id="KW-1133">Transmembrane helix</keyword>
<keyword evidence="10" id="KW-0472">Membrane</keyword>
<evidence type="ECO:0000256" key="2">
    <source>
        <dbReference type="ARBA" id="ARBA00005272"/>
    </source>
</evidence>
<dbReference type="Pfam" id="PF07992">
    <property type="entry name" value="Pyr_redox_2"/>
    <property type="match status" value="1"/>
</dbReference>
<evidence type="ECO:0000313" key="13">
    <source>
        <dbReference type="Proteomes" id="UP001388673"/>
    </source>
</evidence>
<evidence type="ECO:0000256" key="7">
    <source>
        <dbReference type="ARBA" id="ARBA00023002"/>
    </source>
</evidence>
<dbReference type="PROSITE" id="PS50222">
    <property type="entry name" value="EF_HAND_2"/>
    <property type="match status" value="2"/>
</dbReference>
<keyword evidence="6" id="KW-0809">Transit peptide</keyword>
<keyword evidence="8" id="KW-0520">NAD</keyword>
<evidence type="ECO:0000256" key="8">
    <source>
        <dbReference type="ARBA" id="ARBA00023027"/>
    </source>
</evidence>
<keyword evidence="5" id="KW-0106">Calcium</keyword>
<proteinExistence type="inferred from homology"/>
<feature type="compositionally biased region" description="Polar residues" evidence="9">
    <location>
        <begin position="38"/>
        <end position="49"/>
    </location>
</feature>
<keyword evidence="4" id="KW-0274">FAD</keyword>
<keyword evidence="13" id="KW-1185">Reference proteome</keyword>
<dbReference type="InterPro" id="IPR045024">
    <property type="entry name" value="NDH-2"/>
</dbReference>
<evidence type="ECO:0000256" key="10">
    <source>
        <dbReference type="SAM" id="Phobius"/>
    </source>
</evidence>
<dbReference type="Pfam" id="PF22366">
    <property type="entry name" value="NDH2_C"/>
    <property type="match status" value="1"/>
</dbReference>
<keyword evidence="7" id="KW-0560">Oxidoreductase</keyword>
<feature type="region of interest" description="Disordered" evidence="9">
    <location>
        <begin position="38"/>
        <end position="69"/>
    </location>
</feature>
<feature type="domain" description="EF-hand" evidence="11">
    <location>
        <begin position="519"/>
        <end position="554"/>
    </location>
</feature>
<evidence type="ECO:0000259" key="11">
    <source>
        <dbReference type="PROSITE" id="PS50222"/>
    </source>
</evidence>
<dbReference type="SUPFAM" id="SSF47473">
    <property type="entry name" value="EF-hand"/>
    <property type="match status" value="1"/>
</dbReference>
<dbReference type="InterPro" id="IPR023753">
    <property type="entry name" value="FAD/NAD-binding_dom"/>
</dbReference>
<dbReference type="GO" id="GO:0003954">
    <property type="term" value="F:NADH dehydrogenase activity"/>
    <property type="evidence" value="ECO:0007669"/>
    <property type="project" value="InterPro"/>
</dbReference>
<evidence type="ECO:0000256" key="4">
    <source>
        <dbReference type="ARBA" id="ARBA00022827"/>
    </source>
</evidence>
<evidence type="ECO:0000256" key="5">
    <source>
        <dbReference type="ARBA" id="ARBA00022837"/>
    </source>
</evidence>
<feature type="compositionally biased region" description="Low complexity" evidence="9">
    <location>
        <begin position="50"/>
        <end position="69"/>
    </location>
</feature>
<protein>
    <recommendedName>
        <fullName evidence="11">EF-hand domain-containing protein</fullName>
    </recommendedName>
</protein>
<gene>
    <name evidence="12" type="ORF">IAR55_003367</name>
</gene>
<dbReference type="InterPro" id="IPR002048">
    <property type="entry name" value="EF_hand_dom"/>
</dbReference>
<comment type="subcellular location">
    <subcellularLocation>
        <location evidence="1">Mitochondrion inner membrane</location>
        <topology evidence="1">Peripheral membrane protein</topology>
        <orientation evidence="1">Intermembrane side</orientation>
    </subcellularLocation>
</comment>
<dbReference type="Gene3D" id="3.50.50.100">
    <property type="match status" value="2"/>
</dbReference>
<organism evidence="12 13">
    <name type="scientific">Kwoniella newhampshirensis</name>
    <dbReference type="NCBI Taxonomy" id="1651941"/>
    <lineage>
        <taxon>Eukaryota</taxon>
        <taxon>Fungi</taxon>
        <taxon>Dikarya</taxon>
        <taxon>Basidiomycota</taxon>
        <taxon>Agaricomycotina</taxon>
        <taxon>Tremellomycetes</taxon>
        <taxon>Tremellales</taxon>
        <taxon>Cryptococcaceae</taxon>
        <taxon>Kwoniella</taxon>
    </lineage>
</organism>
<dbReference type="AlphaFoldDB" id="A0AAW0Z1C1"/>
<feature type="transmembrane region" description="Helical" evidence="10">
    <location>
        <begin position="115"/>
        <end position="139"/>
    </location>
</feature>
<dbReference type="GO" id="GO:0005743">
    <property type="term" value="C:mitochondrial inner membrane"/>
    <property type="evidence" value="ECO:0007669"/>
    <property type="project" value="UniProtKB-SubCell"/>
</dbReference>
<evidence type="ECO:0000256" key="3">
    <source>
        <dbReference type="ARBA" id="ARBA00022630"/>
    </source>
</evidence>
<dbReference type="PANTHER" id="PTHR43706">
    <property type="entry name" value="NADH DEHYDROGENASE"/>
    <property type="match status" value="1"/>
</dbReference>
<comment type="similarity">
    <text evidence="2">Belongs to the NADH dehydrogenase family.</text>
</comment>
<dbReference type="Proteomes" id="UP001388673">
    <property type="component" value="Unassembled WGS sequence"/>
</dbReference>
<dbReference type="GO" id="GO:0005509">
    <property type="term" value="F:calcium ion binding"/>
    <property type="evidence" value="ECO:0007669"/>
    <property type="project" value="InterPro"/>
</dbReference>
<sequence length="712" mass="79757">MFRQRPLTTSIMSTMSSRGSTTLRPITNRVSSPIFKSLNSRGITTSPTLRSSSIKDSTRSKSSTSSASIQRPKLGSAFFLSHHRPSPFGLSSTSSLLGRRAFSIPPKSFTLKYPFLSLLTRLVLSSVLGIFVLTSVILFHDAFTYSERHVDRVPCNPLSLEPRRGGKKNLPLLEVNLDDEEDDGKRSMKGKPRLVVIGGGWGAVALIQSLPPQAYNVTLISPQTYFAFTPLLPSACVGTVEVRSLVEPLRKLIARVRGHYLMGSAMDLDMAERLVEVEVPKDGGEGTMRCYVPYDKLVIAIGSTTNNHGVKGLEHCYQLKTVPDAQNIRRKVMANLELAALPTTTPAERKRLLSFVVCGGGPTGVEFAAELADMMAEDVLKYYPKLLANEVKVTVIQSRDHILNTYSEKISQYAEKRFARNDVDVVINARVQEVQQDKVVISIKDPKDKDAKAKTEEIEAGFVLWSTGIAMQPFTKRLVEILPNQYHSKAVEVDNYLRVEGAPLGTVYALGDAATVHTNLVNDLYSLWDKFDVNKDNTIDYEEWQEMVKYIKKKYPLASKYLGKIKDMFDEYDKDKDQKLTLNEVAEMFINLTTKATSYPATAQVASQQGKYLGAMFSKLAKQRNTLEANGIKDLDDETYHHPFEYMHLGSLAYIGNSAVFDYEGWSLAGGLLAMYAWRSIYWSEQTSMRTRMLLMLDWVKRGIFGRDLSKF</sequence>
<dbReference type="Pfam" id="PF13499">
    <property type="entry name" value="EF-hand_7"/>
    <property type="match status" value="1"/>
</dbReference>
<dbReference type="PROSITE" id="PS00018">
    <property type="entry name" value="EF_HAND_1"/>
    <property type="match status" value="2"/>
</dbReference>